<dbReference type="Pfam" id="PF12728">
    <property type="entry name" value="HTH_17"/>
    <property type="match status" value="1"/>
</dbReference>
<dbReference type="Proteomes" id="UP000011912">
    <property type="component" value="Unassembled WGS sequence"/>
</dbReference>
<dbReference type="InterPro" id="IPR009061">
    <property type="entry name" value="DNA-bd_dom_put_sf"/>
</dbReference>
<accession>M5J4V3</accession>
<protein>
    <recommendedName>
        <fullName evidence="1">Helix-turn-helix domain-containing protein</fullName>
    </recommendedName>
</protein>
<reference evidence="2 3" key="1">
    <citation type="journal article" date="2013" name="Genome Announc.">
        <title>Genome Sequence of Lactobacillus saerimneri 30a (Formerly Lactobacillus sp. Strain 30a), a Reference Lactic Acid Bacterium Strain Producing Biogenic Amines.</title>
        <authorList>
            <person name="Romano A."/>
            <person name="Trip H."/>
            <person name="Campbell-Sills H."/>
            <person name="Bouchez O."/>
            <person name="Sherman D."/>
            <person name="Lolkema J.S."/>
            <person name="Lucas P.M."/>
        </authorList>
    </citation>
    <scope>NUCLEOTIDE SEQUENCE [LARGE SCALE GENOMIC DNA]</scope>
    <source>
        <strain evidence="2 3">30a</strain>
    </source>
</reference>
<dbReference type="InterPro" id="IPR041657">
    <property type="entry name" value="HTH_17"/>
</dbReference>
<evidence type="ECO:0000259" key="1">
    <source>
        <dbReference type="Pfam" id="PF12728"/>
    </source>
</evidence>
<sequence length="91" mass="10718">MQTVEMRLPDDLQGAFLELARNAFQVVVSENRNSNQVPEYMDATTASKYLNVSRNTFYKWVKLYSVPLVDIDGIKRYRRVDLDNFMNQHKN</sequence>
<dbReference type="AlphaFoldDB" id="M5J4V3"/>
<dbReference type="STRING" id="1227363.D271_01542"/>
<name>M5J4V3_9LACO</name>
<evidence type="ECO:0000313" key="3">
    <source>
        <dbReference type="Proteomes" id="UP000011912"/>
    </source>
</evidence>
<organism evidence="2 3">
    <name type="scientific">Ligilactobacillus saerimneri 30a</name>
    <dbReference type="NCBI Taxonomy" id="1227363"/>
    <lineage>
        <taxon>Bacteria</taxon>
        <taxon>Bacillati</taxon>
        <taxon>Bacillota</taxon>
        <taxon>Bacilli</taxon>
        <taxon>Lactobacillales</taxon>
        <taxon>Lactobacillaceae</taxon>
        <taxon>Ligilactobacillus</taxon>
    </lineage>
</organism>
<keyword evidence="3" id="KW-1185">Reference proteome</keyword>
<proteinExistence type="predicted"/>
<dbReference type="SUPFAM" id="SSF46955">
    <property type="entry name" value="Putative DNA-binding domain"/>
    <property type="match status" value="1"/>
</dbReference>
<gene>
    <name evidence="2" type="ORF">D271_01542</name>
</gene>
<comment type="caution">
    <text evidence="2">The sequence shown here is derived from an EMBL/GenBank/DDBJ whole genome shotgun (WGS) entry which is preliminary data.</text>
</comment>
<feature type="domain" description="Helix-turn-helix" evidence="1">
    <location>
        <begin position="40"/>
        <end position="89"/>
    </location>
</feature>
<dbReference type="RefSeq" id="WP_009551755.1">
    <property type="nucleotide sequence ID" value="NZ_ANAG01000005.1"/>
</dbReference>
<dbReference type="PATRIC" id="fig|1227363.6.peg.300"/>
<evidence type="ECO:0000313" key="2">
    <source>
        <dbReference type="EMBL" id="EKW99513.1"/>
    </source>
</evidence>
<dbReference type="EMBL" id="ANAG01000005">
    <property type="protein sequence ID" value="EKW99513.1"/>
    <property type="molecule type" value="Genomic_DNA"/>
</dbReference>